<comment type="caution">
    <text evidence="3">The sequence shown here is derived from an EMBL/GenBank/DDBJ whole genome shotgun (WGS) entry which is preliminary data.</text>
</comment>
<gene>
    <name evidence="3" type="ORF">IFT38_10930</name>
</gene>
<dbReference type="Pfam" id="PF20178">
    <property type="entry name" value="ToxA_N"/>
    <property type="match status" value="1"/>
</dbReference>
<dbReference type="Proteomes" id="UP000620025">
    <property type="component" value="Unassembled WGS sequence"/>
</dbReference>
<keyword evidence="4" id="KW-1185">Reference proteome</keyword>
<evidence type="ECO:0000313" key="3">
    <source>
        <dbReference type="EMBL" id="MBD8770056.1"/>
    </source>
</evidence>
<organism evidence="3 4">
    <name type="scientific">Pseudomonas coleopterorum</name>
    <dbReference type="NCBI Taxonomy" id="1605838"/>
    <lineage>
        <taxon>Bacteria</taxon>
        <taxon>Pseudomonadati</taxon>
        <taxon>Pseudomonadota</taxon>
        <taxon>Gammaproteobacteria</taxon>
        <taxon>Pseudomonadales</taxon>
        <taxon>Pseudomonadaceae</taxon>
        <taxon>Pseudomonas</taxon>
    </lineage>
</organism>
<reference evidence="3 4" key="1">
    <citation type="journal article" date="2020" name="FEMS Microbiol. Ecol.">
        <title>Temporal dynamics of bacterial communities during seed development and maturation.</title>
        <authorList>
            <person name="Chesneau G."/>
            <person name="Torres-Cortes G."/>
            <person name="Briand M."/>
            <person name="Darrasse A."/>
            <person name="Preveaux A."/>
            <person name="Marais C."/>
            <person name="Jacques M.A."/>
            <person name="Shade A."/>
            <person name="Barret M."/>
        </authorList>
    </citation>
    <scope>NUCLEOTIDE SEQUENCE [LARGE SCALE GENOMIC DNA]</scope>
    <source>
        <strain evidence="3 4">CFBP13599</strain>
    </source>
</reference>
<evidence type="ECO:0000313" key="4">
    <source>
        <dbReference type="Proteomes" id="UP000620025"/>
    </source>
</evidence>
<sequence>MNDAPTPFVARAQTYRTYPMRHDNLLQEGSLLWERARTRLQTLLAHAPRASDALPAQQPPLDDQALEDRRRQHWIDYWNGRAPDSAVSRRAIAEQAFLDHLQAAAQLAYYHGQLNHTQLLPLLTLLEGGSDTHSRQIYVETVALQTADGTRLKTAGALLLTPDSDAPVAQLLYLPSHDPALLAFADRQALQTYLLQNRSQVWPHATLPADAAVKLSYQPAQLSSACKQWLSHSRTRYLEAARTLPRSDDEDLSAEKTDAASLPATALPFANLTAFDSPEPTHSVDNFTTFGSLSPDIPQSHRWAELKRQYQAMLKLLGDELPAGSDSPGWVRLKGLLAALTAAQQRAAQAAAGLLGAERLEDLYRLRYLPNAHYSSLYQARLEGLRAEVAVQQALGLLTPPQVQLMHALLAHPQASTRGTESGLACALALSVASLSGTTTTTLTQELPGVVAFMPTQTPASDGFVLVYWPGVGGGLEPFESVAQLKRTLLRLSAGTHDVTLHLSPVAGDFFDYGLQNQLSACEQQASELIERLPAATHAPERLEALQQLTASTYEQLLVPAHAARDRAYVQLAQEGFSERLEGELPGWLKTLAPEDRGRLKALLSDYARAARATNRQLERDLPDLDRYAHVLLQQRLRTDFKLTDDVEVVIDIPDRVIHRKQPVSGSGAPGTPQQTVASAGPERTSWPLARLAQHNIDDDMLQRLGFMQVKVSGADAEQRARVVAGIDLDYLRRTVRDLDLAQACEDKIRQAFLGRVGQPAYAQAHQRECLLEPVRLMLHMQSDYARHRGWISTRGHALAVLAIDASAASAWRAGGQDVQLLPARLTVGGSDTDDRPTTLSGLTFIHDRSGGPTLLYLPDAPDHRCLREYPSLEAARLGLFNLSFDSTMADYLADRAIAGSAASHKARIDQAGLRNFDALIGAGHPWPATTSLASHLLDAHMGRLIEAQRRRGRSNDALYLQHAALAHGNVFNYLKMALGVLPFVGTAVALLDAWTAANAAVGAWRAGHVSEGLDQLEAMLGALIDAAIDIVPGAVSLPAGGRLRARARQWSMLARRAGGPRAVQSASAGRPDPFIGYGYTLPLDLSDLQPATQGLYRGIYRHADGDFILRDGQPYRVTLHASPQTWRLHGTASKSYAQPIALDPSGRWQTHGALYGTLIKEGLAGGGGVLGYLGHRAADGLQPLWPAAVRERLPRWLVDRQYRRHFELSGSIEHQNRQLHAQLDRHEPLIMTQAADPQRRASAEAACASDIQRAETLYLLLQEHEGLVSRDFLKRNKQFQSEVAYIVAGRKINHANLARRTINELVEALDQVRTPGELFDLPVAKMLEQRRMRLAMDQQFELMRQRLQQAETWTGRVTQRSDRAQLREVLDALTDADLEIGRASNLTQLAHRTADVSDVSQMYHLLDTRPLRNRFHNGLESHYQLLETAADLRERQNVLRSSRQIYVDYRNQMNIWRRNRPDRFDLEAFERMMQSLDRLIDHADRMMPQLGSIARRPKRPGPSSRRVFETHEHDFFIGNQGRGADGEQIFTLTGAGGRQETYRRVGNQWRLQDDAPGTTLPGPAQPLSELIAEGRKWLDASDAHERRVARYAVPGEAPANLEDLMVNQGRQLELRASAIEQRQPEHELAQRLRTRARELRAKGRALRIQQAMSSQTPTEGYLDYLLEQRQVDIVKVGNHTSIGTGRAEPDFLQEYVIRDLTAEPPVPLWYAHFHYRRERARFEQFEKAHIKRPDQRMQGLRWQQEQGDEAQRIWRGPIGKPLAMKHFEGVQA</sequence>
<proteinExistence type="predicted"/>
<accession>A0ABR9BY78</accession>
<evidence type="ECO:0000256" key="1">
    <source>
        <dbReference type="SAM" id="MobiDB-lite"/>
    </source>
</evidence>
<dbReference type="RefSeq" id="WP_192067588.1">
    <property type="nucleotide sequence ID" value="NZ_JACYWY010000003.1"/>
</dbReference>
<name>A0ABR9BY78_9PSED</name>
<feature type="region of interest" description="Disordered" evidence="1">
    <location>
        <begin position="661"/>
        <end position="682"/>
    </location>
</feature>
<protein>
    <recommendedName>
        <fullName evidence="2">Dermonecrotic toxin N-terminal domain-containing protein</fullName>
    </recommendedName>
</protein>
<dbReference type="EMBL" id="JACYWZ010000004">
    <property type="protein sequence ID" value="MBD8770056.1"/>
    <property type="molecule type" value="Genomic_DNA"/>
</dbReference>
<dbReference type="InterPro" id="IPR046673">
    <property type="entry name" value="ToxA_N"/>
</dbReference>
<evidence type="ECO:0000259" key="2">
    <source>
        <dbReference type="Pfam" id="PF20178"/>
    </source>
</evidence>
<feature type="domain" description="Dermonecrotic toxin N-terminal" evidence="2">
    <location>
        <begin position="621"/>
        <end position="895"/>
    </location>
</feature>